<evidence type="ECO:0000256" key="1">
    <source>
        <dbReference type="SAM" id="SignalP"/>
    </source>
</evidence>
<keyword evidence="3" id="KW-1185">Reference proteome</keyword>
<accession>A0AAQ3U5R9</accession>
<name>A0AAQ3U5R9_PASNO</name>
<dbReference type="EMBL" id="CP144751">
    <property type="protein sequence ID" value="WVZ85859.1"/>
    <property type="molecule type" value="Genomic_DNA"/>
</dbReference>
<dbReference type="Proteomes" id="UP001341281">
    <property type="component" value="Chromosome 07"/>
</dbReference>
<protein>
    <submittedName>
        <fullName evidence="2">Uncharacterized protein</fullName>
    </submittedName>
</protein>
<organism evidence="2 3">
    <name type="scientific">Paspalum notatum var. saurae</name>
    <dbReference type="NCBI Taxonomy" id="547442"/>
    <lineage>
        <taxon>Eukaryota</taxon>
        <taxon>Viridiplantae</taxon>
        <taxon>Streptophyta</taxon>
        <taxon>Embryophyta</taxon>
        <taxon>Tracheophyta</taxon>
        <taxon>Spermatophyta</taxon>
        <taxon>Magnoliopsida</taxon>
        <taxon>Liliopsida</taxon>
        <taxon>Poales</taxon>
        <taxon>Poaceae</taxon>
        <taxon>PACMAD clade</taxon>
        <taxon>Panicoideae</taxon>
        <taxon>Andropogonodae</taxon>
        <taxon>Paspaleae</taxon>
        <taxon>Paspalinae</taxon>
        <taxon>Paspalum</taxon>
    </lineage>
</organism>
<sequence length="124" mass="13831">MNESMIVTPLYMLIAWFLWLYHRQPPTVVGAASLPQLLDTARGAAGGRPPHGGSAWWRIEMRRRRCCRRRCRRRARTAEAAAAALGAAAAEIRTGSASPRTRTLPRFLNSAIDRSCCTPDRVEI</sequence>
<gene>
    <name evidence="2" type="ORF">U9M48_032721</name>
</gene>
<reference evidence="2 3" key="1">
    <citation type="submission" date="2024-02" db="EMBL/GenBank/DDBJ databases">
        <title>High-quality chromosome-scale genome assembly of Pensacola bahiagrass (Paspalum notatum Flugge var. saurae).</title>
        <authorList>
            <person name="Vega J.M."/>
            <person name="Podio M."/>
            <person name="Orjuela J."/>
            <person name="Siena L.A."/>
            <person name="Pessino S.C."/>
            <person name="Combes M.C."/>
            <person name="Mariac C."/>
            <person name="Albertini E."/>
            <person name="Pupilli F."/>
            <person name="Ortiz J.P.A."/>
            <person name="Leblanc O."/>
        </authorList>
    </citation>
    <scope>NUCLEOTIDE SEQUENCE [LARGE SCALE GENOMIC DNA]</scope>
    <source>
        <strain evidence="2">R1</strain>
        <tissue evidence="2">Leaf</tissue>
    </source>
</reference>
<evidence type="ECO:0000313" key="3">
    <source>
        <dbReference type="Proteomes" id="UP001341281"/>
    </source>
</evidence>
<keyword evidence="1" id="KW-0732">Signal</keyword>
<dbReference type="EMBL" id="CP144751">
    <property type="protein sequence ID" value="WVZ85861.1"/>
    <property type="molecule type" value="Genomic_DNA"/>
</dbReference>
<dbReference type="AlphaFoldDB" id="A0AAQ3U5R9"/>
<evidence type="ECO:0000313" key="2">
    <source>
        <dbReference type="EMBL" id="WVZ85861.1"/>
    </source>
</evidence>
<proteinExistence type="predicted"/>
<feature type="signal peptide" evidence="1">
    <location>
        <begin position="1"/>
        <end position="31"/>
    </location>
</feature>
<feature type="chain" id="PRO_5044712212" evidence="1">
    <location>
        <begin position="32"/>
        <end position="124"/>
    </location>
</feature>